<reference evidence="1 2" key="1">
    <citation type="submission" date="2017-11" db="EMBL/GenBank/DDBJ databases">
        <title>The genome of Rhizophagus clarus HR1 reveals common genetic basis of auxotrophy among arbuscular mycorrhizal fungi.</title>
        <authorList>
            <person name="Kobayashi Y."/>
        </authorList>
    </citation>
    <scope>NUCLEOTIDE SEQUENCE [LARGE SCALE GENOMIC DNA]</scope>
    <source>
        <strain evidence="1 2">HR1</strain>
    </source>
</reference>
<organism evidence="1 2">
    <name type="scientific">Rhizophagus clarus</name>
    <dbReference type="NCBI Taxonomy" id="94130"/>
    <lineage>
        <taxon>Eukaryota</taxon>
        <taxon>Fungi</taxon>
        <taxon>Fungi incertae sedis</taxon>
        <taxon>Mucoromycota</taxon>
        <taxon>Glomeromycotina</taxon>
        <taxon>Glomeromycetes</taxon>
        <taxon>Glomerales</taxon>
        <taxon>Glomeraceae</taxon>
        <taxon>Rhizophagus</taxon>
    </lineage>
</organism>
<keyword evidence="2" id="KW-1185">Reference proteome</keyword>
<comment type="caution">
    <text evidence="1">The sequence shown here is derived from an EMBL/GenBank/DDBJ whole genome shotgun (WGS) entry which is preliminary data.</text>
</comment>
<gene>
    <name evidence="1" type="ORF">RclHR1_00940004</name>
</gene>
<name>A0A2Z6SAE2_9GLOM</name>
<protein>
    <submittedName>
        <fullName evidence="1">Uncharacterized protein</fullName>
    </submittedName>
</protein>
<accession>A0A2Z6SAE2</accession>
<dbReference type="Proteomes" id="UP000247702">
    <property type="component" value="Unassembled WGS sequence"/>
</dbReference>
<proteinExistence type="predicted"/>
<dbReference type="AlphaFoldDB" id="A0A2Z6SAE2"/>
<dbReference type="EMBL" id="BEXD01004359">
    <property type="protein sequence ID" value="GBC10163.1"/>
    <property type="molecule type" value="Genomic_DNA"/>
</dbReference>
<sequence length="92" mass="10206">MKDDAVARSILIVHIFDDNAAVMEDNDAIVMEKDDTVVVDEAEIVVMEHNMTYNMALVVDISCLCADLADLIVAHIFACKFDKLTDVSNVLF</sequence>
<evidence type="ECO:0000313" key="1">
    <source>
        <dbReference type="EMBL" id="GBC10163.1"/>
    </source>
</evidence>
<evidence type="ECO:0000313" key="2">
    <source>
        <dbReference type="Proteomes" id="UP000247702"/>
    </source>
</evidence>